<name>A0A1I4CVJ5_9HYPH</name>
<feature type="domain" description="HTH lysR-type" evidence="5">
    <location>
        <begin position="6"/>
        <end position="63"/>
    </location>
</feature>
<sequence length="295" mass="32440">MGAMNLEIDLLRCFVAVADTGSFTLAGDIVGRTQSAVSQRVKRLEDLVQRQLFLRDSRALSLTREGELMLDHARQMLIFNDATVRTFAPRDAQTRVRLGIADDFIPHHLVALLEEFRRRHPGLEVDVQTGMSCGLNRAFDAGEIDLVFAKKDGEAQRGRVIWREPLCWIAGENFSFEAGDALPLVLLPPPCVYRAVAMDTLNKSGRAFRITCTAESIMGVQAAVECGLGITVLGRSFARSGLVSLSAPECLPILPYTEITMLGEERVSAQVVHTLVEFLRGAMQRNSSAVQPVEA</sequence>
<dbReference type="GO" id="GO:0003700">
    <property type="term" value="F:DNA-binding transcription factor activity"/>
    <property type="evidence" value="ECO:0007669"/>
    <property type="project" value="InterPro"/>
</dbReference>
<evidence type="ECO:0000259" key="5">
    <source>
        <dbReference type="PROSITE" id="PS50931"/>
    </source>
</evidence>
<dbReference type="InterPro" id="IPR036388">
    <property type="entry name" value="WH-like_DNA-bd_sf"/>
</dbReference>
<dbReference type="OrthoDB" id="9789529at2"/>
<comment type="similarity">
    <text evidence="1">Belongs to the LysR transcriptional regulatory family.</text>
</comment>
<dbReference type="GO" id="GO:0003677">
    <property type="term" value="F:DNA binding"/>
    <property type="evidence" value="ECO:0007669"/>
    <property type="project" value="UniProtKB-KW"/>
</dbReference>
<dbReference type="Pfam" id="PF03466">
    <property type="entry name" value="LysR_substrate"/>
    <property type="match status" value="1"/>
</dbReference>
<evidence type="ECO:0000256" key="1">
    <source>
        <dbReference type="ARBA" id="ARBA00009437"/>
    </source>
</evidence>
<protein>
    <submittedName>
        <fullName evidence="6">DNA-binding transcriptional regulator, LysR family</fullName>
    </submittedName>
</protein>
<dbReference type="InterPro" id="IPR036390">
    <property type="entry name" value="WH_DNA-bd_sf"/>
</dbReference>
<dbReference type="Gene3D" id="3.40.190.10">
    <property type="entry name" value="Periplasmic binding protein-like II"/>
    <property type="match status" value="2"/>
</dbReference>
<dbReference type="EMBL" id="FOSL01000014">
    <property type="protein sequence ID" value="SFK84349.1"/>
    <property type="molecule type" value="Genomic_DNA"/>
</dbReference>
<keyword evidence="7" id="KW-1185">Reference proteome</keyword>
<accession>A0A1I4CVJ5</accession>
<dbReference type="AlphaFoldDB" id="A0A1I4CVJ5"/>
<dbReference type="Proteomes" id="UP000323300">
    <property type="component" value="Unassembled WGS sequence"/>
</dbReference>
<dbReference type="SUPFAM" id="SSF46785">
    <property type="entry name" value="Winged helix' DNA-binding domain"/>
    <property type="match status" value="1"/>
</dbReference>
<dbReference type="Gene3D" id="1.10.10.10">
    <property type="entry name" value="Winged helix-like DNA-binding domain superfamily/Winged helix DNA-binding domain"/>
    <property type="match status" value="1"/>
</dbReference>
<dbReference type="FunFam" id="1.10.10.10:FF:000001">
    <property type="entry name" value="LysR family transcriptional regulator"/>
    <property type="match status" value="1"/>
</dbReference>
<dbReference type="SUPFAM" id="SSF53850">
    <property type="entry name" value="Periplasmic binding protein-like II"/>
    <property type="match status" value="1"/>
</dbReference>
<dbReference type="PANTHER" id="PTHR30579">
    <property type="entry name" value="TRANSCRIPTIONAL REGULATOR"/>
    <property type="match status" value="1"/>
</dbReference>
<keyword evidence="4" id="KW-0804">Transcription</keyword>
<organism evidence="6 7">
    <name type="scientific">Neomesorhizobium albiziae</name>
    <dbReference type="NCBI Taxonomy" id="335020"/>
    <lineage>
        <taxon>Bacteria</taxon>
        <taxon>Pseudomonadati</taxon>
        <taxon>Pseudomonadota</taxon>
        <taxon>Alphaproteobacteria</taxon>
        <taxon>Hyphomicrobiales</taxon>
        <taxon>Phyllobacteriaceae</taxon>
        <taxon>Neomesorhizobium</taxon>
    </lineage>
</organism>
<evidence type="ECO:0000256" key="4">
    <source>
        <dbReference type="ARBA" id="ARBA00023163"/>
    </source>
</evidence>
<dbReference type="Pfam" id="PF00126">
    <property type="entry name" value="HTH_1"/>
    <property type="match status" value="1"/>
</dbReference>
<reference evidence="6 7" key="1">
    <citation type="submission" date="2016-10" db="EMBL/GenBank/DDBJ databases">
        <authorList>
            <person name="Varghese N."/>
            <person name="Submissions S."/>
        </authorList>
    </citation>
    <scope>NUCLEOTIDE SEQUENCE [LARGE SCALE GENOMIC DNA]</scope>
    <source>
        <strain evidence="6 7">DSM 21822</strain>
    </source>
</reference>
<keyword evidence="2" id="KW-0805">Transcription regulation</keyword>
<gene>
    <name evidence="6" type="ORF">SAMN04488498_11493</name>
</gene>
<proteinExistence type="inferred from homology"/>
<keyword evidence="3 6" id="KW-0238">DNA-binding</keyword>
<evidence type="ECO:0000256" key="2">
    <source>
        <dbReference type="ARBA" id="ARBA00023015"/>
    </source>
</evidence>
<dbReference type="InterPro" id="IPR005119">
    <property type="entry name" value="LysR_subst-bd"/>
</dbReference>
<evidence type="ECO:0000313" key="7">
    <source>
        <dbReference type="Proteomes" id="UP000323300"/>
    </source>
</evidence>
<dbReference type="PROSITE" id="PS50931">
    <property type="entry name" value="HTH_LYSR"/>
    <property type="match status" value="1"/>
</dbReference>
<evidence type="ECO:0000313" key="6">
    <source>
        <dbReference type="EMBL" id="SFK84349.1"/>
    </source>
</evidence>
<dbReference type="InterPro" id="IPR000847">
    <property type="entry name" value="LysR_HTH_N"/>
</dbReference>
<evidence type="ECO:0000256" key="3">
    <source>
        <dbReference type="ARBA" id="ARBA00023125"/>
    </source>
</evidence>
<dbReference type="InterPro" id="IPR050176">
    <property type="entry name" value="LTTR"/>
</dbReference>
<dbReference type="PANTHER" id="PTHR30579:SF7">
    <property type="entry name" value="HTH-TYPE TRANSCRIPTIONAL REGULATOR LRHA-RELATED"/>
    <property type="match status" value="1"/>
</dbReference>